<feature type="region of interest" description="Disordered" evidence="2">
    <location>
        <begin position="1"/>
        <end position="25"/>
    </location>
</feature>
<dbReference type="GO" id="GO:0003676">
    <property type="term" value="F:nucleic acid binding"/>
    <property type="evidence" value="ECO:0007669"/>
    <property type="project" value="InterPro"/>
</dbReference>
<dbReference type="InParanoid" id="A0A674IYW0"/>
<reference evidence="4" key="1">
    <citation type="submission" date="2025-08" db="UniProtKB">
        <authorList>
            <consortium name="Ensembl"/>
        </authorList>
    </citation>
    <scope>IDENTIFICATION</scope>
</reference>
<evidence type="ECO:0000256" key="2">
    <source>
        <dbReference type="SAM" id="MobiDB-lite"/>
    </source>
</evidence>
<organism evidence="4 5">
    <name type="scientific">Terrapene triunguis</name>
    <name type="common">Three-toed box turtle</name>
    <dbReference type="NCBI Taxonomy" id="2587831"/>
    <lineage>
        <taxon>Eukaryota</taxon>
        <taxon>Metazoa</taxon>
        <taxon>Chordata</taxon>
        <taxon>Craniata</taxon>
        <taxon>Vertebrata</taxon>
        <taxon>Euteleostomi</taxon>
        <taxon>Archelosauria</taxon>
        <taxon>Testudinata</taxon>
        <taxon>Testudines</taxon>
        <taxon>Cryptodira</taxon>
        <taxon>Durocryptodira</taxon>
        <taxon>Testudinoidea</taxon>
        <taxon>Emydidae</taxon>
        <taxon>Terrapene</taxon>
    </lineage>
</organism>
<dbReference type="AlphaFoldDB" id="A0A674IYW0"/>
<dbReference type="SMART" id="SM00343">
    <property type="entry name" value="ZnF_C2HC"/>
    <property type="match status" value="1"/>
</dbReference>
<dbReference type="PROSITE" id="PS50158">
    <property type="entry name" value="ZF_CCHC"/>
    <property type="match status" value="1"/>
</dbReference>
<dbReference type="GO" id="GO:0008270">
    <property type="term" value="F:zinc ion binding"/>
    <property type="evidence" value="ECO:0007669"/>
    <property type="project" value="UniProtKB-KW"/>
</dbReference>
<evidence type="ECO:0000313" key="5">
    <source>
        <dbReference type="Proteomes" id="UP000472274"/>
    </source>
</evidence>
<keyword evidence="1" id="KW-0863">Zinc-finger</keyword>
<dbReference type="InterPro" id="IPR036875">
    <property type="entry name" value="Znf_CCHC_sf"/>
</dbReference>
<reference evidence="4" key="2">
    <citation type="submission" date="2025-09" db="UniProtKB">
        <authorList>
            <consortium name="Ensembl"/>
        </authorList>
    </citation>
    <scope>IDENTIFICATION</scope>
</reference>
<evidence type="ECO:0000313" key="4">
    <source>
        <dbReference type="Ensembl" id="ENSTMTP00000013533.1"/>
    </source>
</evidence>
<dbReference type="InterPro" id="IPR001878">
    <property type="entry name" value="Znf_CCHC"/>
</dbReference>
<evidence type="ECO:0000256" key="1">
    <source>
        <dbReference type="PROSITE-ProRule" id="PRU00047"/>
    </source>
</evidence>
<keyword evidence="5" id="KW-1185">Reference proteome</keyword>
<proteinExistence type="predicted"/>
<protein>
    <recommendedName>
        <fullName evidence="3">CCHC-type domain-containing protein</fullName>
    </recommendedName>
</protein>
<accession>A0A674IYW0</accession>
<dbReference type="Pfam" id="PF00098">
    <property type="entry name" value="zf-CCHC"/>
    <property type="match status" value="1"/>
</dbReference>
<dbReference type="Gene3D" id="4.10.60.10">
    <property type="entry name" value="Zinc finger, CCHC-type"/>
    <property type="match status" value="1"/>
</dbReference>
<dbReference type="SUPFAM" id="SSF57756">
    <property type="entry name" value="Retrovirus zinc finger-like domains"/>
    <property type="match status" value="1"/>
</dbReference>
<dbReference type="Ensembl" id="ENSTMTT00000013999.1">
    <property type="protein sequence ID" value="ENSTMTP00000013533.1"/>
    <property type="gene ID" value="ENSTMTG00000009821.1"/>
</dbReference>
<name>A0A674IYW0_9SAUR</name>
<feature type="domain" description="CCHC-type" evidence="3">
    <location>
        <begin position="56"/>
        <end position="69"/>
    </location>
</feature>
<evidence type="ECO:0000259" key="3">
    <source>
        <dbReference type="PROSITE" id="PS50158"/>
    </source>
</evidence>
<sequence length="113" mass="12071">PTAPWRVGGPTPITSGGECGQRPLSLPEGIRARRQRQPQTEYGDGEAYQGAEVGPCFRCGEYGHLQRDCTAMECDFGRVYTGERRARPLSAAKLTAPMCIAGTPVVGLIDSGC</sequence>
<dbReference type="Proteomes" id="UP000472274">
    <property type="component" value="Unplaced"/>
</dbReference>
<keyword evidence="1" id="KW-0862">Zinc</keyword>
<keyword evidence="1" id="KW-0479">Metal-binding</keyword>